<evidence type="ECO:0000313" key="7">
    <source>
        <dbReference type="EMBL" id="PSK43746.1"/>
    </source>
</evidence>
<protein>
    <recommendedName>
        <fullName evidence="6">FAD-binding PCMH-type domain-containing protein</fullName>
    </recommendedName>
</protein>
<evidence type="ECO:0000256" key="3">
    <source>
        <dbReference type="ARBA" id="ARBA00022827"/>
    </source>
</evidence>
<dbReference type="InterPro" id="IPR036318">
    <property type="entry name" value="FAD-bd_PCMH-like_sf"/>
</dbReference>
<keyword evidence="8" id="KW-1185">Reference proteome</keyword>
<gene>
    <name evidence="7" type="ORF">B9Z65_7260</name>
</gene>
<dbReference type="EMBL" id="NHZQ01000305">
    <property type="protein sequence ID" value="PSK43746.1"/>
    <property type="molecule type" value="Genomic_DNA"/>
</dbReference>
<keyword evidence="5" id="KW-0732">Signal</keyword>
<dbReference type="PROSITE" id="PS51387">
    <property type="entry name" value="FAD_PCMH"/>
    <property type="match status" value="1"/>
</dbReference>
<dbReference type="Gene3D" id="3.30.465.10">
    <property type="match status" value="1"/>
</dbReference>
<dbReference type="GO" id="GO:0071949">
    <property type="term" value="F:FAD binding"/>
    <property type="evidence" value="ECO:0007669"/>
    <property type="project" value="InterPro"/>
</dbReference>
<evidence type="ECO:0000256" key="2">
    <source>
        <dbReference type="ARBA" id="ARBA00022630"/>
    </source>
</evidence>
<dbReference type="Proteomes" id="UP000243723">
    <property type="component" value="Unassembled WGS sequence"/>
</dbReference>
<keyword evidence="2" id="KW-0285">Flavoprotein</keyword>
<proteinExistence type="inferred from homology"/>
<feature type="chain" id="PRO_5015180186" description="FAD-binding PCMH-type domain-containing protein" evidence="5">
    <location>
        <begin position="19"/>
        <end position="546"/>
    </location>
</feature>
<dbReference type="InterPro" id="IPR016166">
    <property type="entry name" value="FAD-bd_PCMH"/>
</dbReference>
<dbReference type="InterPro" id="IPR016169">
    <property type="entry name" value="FAD-bd_PCMH_sub2"/>
</dbReference>
<feature type="domain" description="FAD-binding PCMH-type" evidence="6">
    <location>
        <begin position="101"/>
        <end position="272"/>
    </location>
</feature>
<dbReference type="GO" id="GO:0016491">
    <property type="term" value="F:oxidoreductase activity"/>
    <property type="evidence" value="ECO:0007669"/>
    <property type="project" value="UniProtKB-KW"/>
</dbReference>
<evidence type="ECO:0000259" key="6">
    <source>
        <dbReference type="PROSITE" id="PS51387"/>
    </source>
</evidence>
<keyword evidence="4" id="KW-0560">Oxidoreductase</keyword>
<evidence type="ECO:0000256" key="5">
    <source>
        <dbReference type="SAM" id="SignalP"/>
    </source>
</evidence>
<dbReference type="InterPro" id="IPR012951">
    <property type="entry name" value="BBE"/>
</dbReference>
<dbReference type="AlphaFoldDB" id="A0A2P7Z6B0"/>
<sequence length="546" mass="58767">MLLSSLAILAFLPRAISSGQQNDDSLPEASDFDVTQALLAKDAGMLEFLQSVDFGKSDEEETEKGPCSTACLALQNGYGPKHILREDSPGYPTGFWSNNQAETKPACVFKAVDAESISKIVLISRLTNCPFAVKSGGHASFPGSSNIEGGITVSFENMKPLEISEDRSIATIEPGYKWGEVYTELAKSDLTVVGGRVASVGTGGLTTGGGISFFSNLYGWACDNVASYEVVIATGEIVTASPATNPDLYFALRGGGPNFGIVTKFSYVTYPLPSGQVWGGTRTYLKDAFPAALHAFTTVAQQASSDPKAGSWLSFLNYNGSKLCAAEMHYAQPDGHNATIFAPYAAIPSIADDTANRDLASYAGKIEASAPPGFREYFYVMTMKMDEELNGVAKDLFFDLVESVAGVKGGFTAMTLQAITVAQMGHMGKNGGNPLGLKSEEGPLTLILLNPRWERKQDDAVMYEFGSGLFKKIKRAAEERGLQNDYLYMNYAAEFQDVIASYGKENKERLVGIAKKWDPKGVFQTLSPGYFKLEGPPTKGTDLFSF</sequence>
<dbReference type="OrthoDB" id="2151789at2759"/>
<feature type="signal peptide" evidence="5">
    <location>
        <begin position="1"/>
        <end position="18"/>
    </location>
</feature>
<keyword evidence="3" id="KW-0274">FAD</keyword>
<dbReference type="PANTHER" id="PTHR42973:SF34">
    <property type="entry name" value="FAD BINDING DOMAIN PROTEIN (AFU_ORTHOLOGUE AFUA_3G02770)"/>
    <property type="match status" value="1"/>
</dbReference>
<evidence type="ECO:0000313" key="8">
    <source>
        <dbReference type="Proteomes" id="UP000243723"/>
    </source>
</evidence>
<dbReference type="InterPro" id="IPR006094">
    <property type="entry name" value="Oxid_FAD_bind_N"/>
</dbReference>
<reference evidence="7 8" key="1">
    <citation type="submission" date="2017-05" db="EMBL/GenBank/DDBJ databases">
        <title>Draft genome sequence of Elsinoe australis.</title>
        <authorList>
            <person name="Cheng Q."/>
        </authorList>
    </citation>
    <scope>NUCLEOTIDE SEQUENCE [LARGE SCALE GENOMIC DNA]</scope>
    <source>
        <strain evidence="7 8">NL1</strain>
    </source>
</reference>
<dbReference type="PANTHER" id="PTHR42973">
    <property type="entry name" value="BINDING OXIDOREDUCTASE, PUTATIVE (AFU_ORTHOLOGUE AFUA_1G17690)-RELATED"/>
    <property type="match status" value="1"/>
</dbReference>
<dbReference type="InterPro" id="IPR050416">
    <property type="entry name" value="FAD-linked_Oxidoreductase"/>
</dbReference>
<accession>A0A2P7Z6B0</accession>
<dbReference type="Pfam" id="PF08031">
    <property type="entry name" value="BBE"/>
    <property type="match status" value="1"/>
</dbReference>
<evidence type="ECO:0000256" key="4">
    <source>
        <dbReference type="ARBA" id="ARBA00023002"/>
    </source>
</evidence>
<organism evidence="7 8">
    <name type="scientific">Elsinoe australis</name>
    <dbReference type="NCBI Taxonomy" id="40998"/>
    <lineage>
        <taxon>Eukaryota</taxon>
        <taxon>Fungi</taxon>
        <taxon>Dikarya</taxon>
        <taxon>Ascomycota</taxon>
        <taxon>Pezizomycotina</taxon>
        <taxon>Dothideomycetes</taxon>
        <taxon>Dothideomycetidae</taxon>
        <taxon>Myriangiales</taxon>
        <taxon>Elsinoaceae</taxon>
        <taxon>Elsinoe</taxon>
    </lineage>
</organism>
<evidence type="ECO:0000256" key="1">
    <source>
        <dbReference type="ARBA" id="ARBA00005466"/>
    </source>
</evidence>
<comment type="caution">
    <text evidence="7">The sequence shown here is derived from an EMBL/GenBank/DDBJ whole genome shotgun (WGS) entry which is preliminary data.</text>
</comment>
<dbReference type="SUPFAM" id="SSF56176">
    <property type="entry name" value="FAD-binding/transporter-associated domain-like"/>
    <property type="match status" value="1"/>
</dbReference>
<comment type="similarity">
    <text evidence="1">Belongs to the oxygen-dependent FAD-linked oxidoreductase family.</text>
</comment>
<name>A0A2P7Z6B0_9PEZI</name>
<dbReference type="STRING" id="40998.A0A2P7Z6B0"/>
<dbReference type="Pfam" id="PF01565">
    <property type="entry name" value="FAD_binding_4"/>
    <property type="match status" value="1"/>
</dbReference>